<evidence type="ECO:0000313" key="1">
    <source>
        <dbReference type="Proteomes" id="UP000000437"/>
    </source>
</evidence>
<sequence>MACEERMQSPESGVSSLLASSGRLHSFLHPQPEHIITYRDKHYSSASAALDAYISDYQQSLGSRTLQLHTHTRTRKDTDVLKSSLTDRELSVLNIPTRRDSDRLSLTTDDLLDLPNDGSLPVTRTSALLTRSESFPVEHSFNSRPCSHLRPTFLKCSLCPPAELAKTLHGAHLRSQSKAPPPNILPANQRLPLDTPTYRNLPRWMSSHRVPPWVTELEEGRSQTEVKDHSGEDVSLRELRLQHTHSNTLQTANTPPLFKAKTLHGAHLRSQSKAPPPNILPANQRLPLDTPTYRNLPRWMSSHRVPPWVTELEEGRSQTEVKDHSGEDVSLRELRLQHTHSNTLQTANTPPLFKAKTLHGAHLRSQSKAPPPNILPANQRLPLDTPTYRNLPRWMSSHRVPPWVTELEEGRSQTEVKDHSGEDVSLRELRLQHTHSNTLQTANTPPLFKDDRIGSLILRAEQMLNSPSFAVSDAVKELNASADTEEALDVDRSWDNPPVAFKSPVPVGIAEEPPAAEDLQRSKSAASGSSGYSSRNHPGPVEALKHMLYRLQAVEQKISQSQHSITDSADTAEQQETEAVDAGSGESLLRALHHLERLKTLVDDMNDRKVGAGNDGIDSTDCTRISMHT</sequence>
<gene>
    <name evidence="2" type="primary">zgc:152948</name>
</gene>
<keyword evidence="1" id="KW-1185">Reference proteome</keyword>
<evidence type="ECO:0000313" key="2">
    <source>
        <dbReference type="RefSeq" id="XP_073791096.1"/>
    </source>
</evidence>
<accession>A0AC58IA35</accession>
<reference evidence="2" key="1">
    <citation type="submission" date="2025-08" db="UniProtKB">
        <authorList>
            <consortium name="RefSeq"/>
        </authorList>
    </citation>
    <scope>IDENTIFICATION</scope>
    <source>
        <strain evidence="2">Tuebingen</strain>
        <tissue evidence="2">Fibroblasts and whole tissue</tissue>
    </source>
</reference>
<dbReference type="RefSeq" id="XP_073791096.1">
    <property type="nucleotide sequence ID" value="XM_073934995.1"/>
</dbReference>
<name>A0AC58IA35_DANRE</name>
<organism evidence="1 2">
    <name type="scientific">Danio rerio</name>
    <name type="common">Zebrafish</name>
    <name type="synonym">Brachydanio rerio</name>
    <dbReference type="NCBI Taxonomy" id="7955"/>
    <lineage>
        <taxon>Eukaryota</taxon>
        <taxon>Metazoa</taxon>
        <taxon>Chordata</taxon>
        <taxon>Craniata</taxon>
        <taxon>Vertebrata</taxon>
        <taxon>Euteleostomi</taxon>
        <taxon>Actinopterygii</taxon>
        <taxon>Neopterygii</taxon>
        <taxon>Teleostei</taxon>
        <taxon>Ostariophysi</taxon>
        <taxon>Cypriniformes</taxon>
        <taxon>Danionidae</taxon>
        <taxon>Danioninae</taxon>
        <taxon>Danio</taxon>
    </lineage>
</organism>
<protein>
    <submittedName>
        <fullName evidence="2">Lung adenoma susceptibility protein 2 isoform X1</fullName>
    </submittedName>
</protein>
<proteinExistence type="predicted"/>
<dbReference type="Proteomes" id="UP000000437">
    <property type="component" value="Chromosome 21"/>
</dbReference>